<feature type="non-terminal residue" evidence="1">
    <location>
        <position position="40"/>
    </location>
</feature>
<dbReference type="EMBL" id="CAJVPY010064430">
    <property type="protein sequence ID" value="CAG8824168.1"/>
    <property type="molecule type" value="Genomic_DNA"/>
</dbReference>
<evidence type="ECO:0000313" key="2">
    <source>
        <dbReference type="Proteomes" id="UP000789405"/>
    </source>
</evidence>
<organism evidence="1 2">
    <name type="scientific">Dentiscutata erythropus</name>
    <dbReference type="NCBI Taxonomy" id="1348616"/>
    <lineage>
        <taxon>Eukaryota</taxon>
        <taxon>Fungi</taxon>
        <taxon>Fungi incertae sedis</taxon>
        <taxon>Mucoromycota</taxon>
        <taxon>Glomeromycotina</taxon>
        <taxon>Glomeromycetes</taxon>
        <taxon>Diversisporales</taxon>
        <taxon>Gigasporaceae</taxon>
        <taxon>Dentiscutata</taxon>
    </lineage>
</organism>
<keyword evidence="2" id="KW-1185">Reference proteome</keyword>
<feature type="non-terminal residue" evidence="1">
    <location>
        <position position="1"/>
    </location>
</feature>
<gene>
    <name evidence="1" type="ORF">DERYTH_LOCUS27645</name>
</gene>
<evidence type="ECO:0000313" key="1">
    <source>
        <dbReference type="EMBL" id="CAG8824168.1"/>
    </source>
</evidence>
<proteinExistence type="predicted"/>
<protein>
    <submittedName>
        <fullName evidence="1">17533_t:CDS:1</fullName>
    </submittedName>
</protein>
<accession>A0A9N9PIQ4</accession>
<name>A0A9N9PIQ4_9GLOM</name>
<sequence>MLVDDEKVYVIEELDDWVSKAKGYNKDQKYKVKDPHNTRD</sequence>
<dbReference type="Proteomes" id="UP000789405">
    <property type="component" value="Unassembled WGS sequence"/>
</dbReference>
<comment type="caution">
    <text evidence="1">The sequence shown here is derived from an EMBL/GenBank/DDBJ whole genome shotgun (WGS) entry which is preliminary data.</text>
</comment>
<reference evidence="1" key="1">
    <citation type="submission" date="2021-06" db="EMBL/GenBank/DDBJ databases">
        <authorList>
            <person name="Kallberg Y."/>
            <person name="Tangrot J."/>
            <person name="Rosling A."/>
        </authorList>
    </citation>
    <scope>NUCLEOTIDE SEQUENCE</scope>
    <source>
        <strain evidence="1">MA453B</strain>
    </source>
</reference>
<dbReference type="AlphaFoldDB" id="A0A9N9PIQ4"/>